<dbReference type="PANTHER" id="PTHR42866:SF2">
    <property type="entry name" value="3-DEOXY-MANNO-OCTULOSONATE CYTIDYLYLTRANSFERASE, MITOCHONDRIAL"/>
    <property type="match status" value="1"/>
</dbReference>
<dbReference type="NCBIfam" id="NF003952">
    <property type="entry name" value="PRK05450.1-5"/>
    <property type="match status" value="1"/>
</dbReference>
<dbReference type="EMBL" id="QREG01000012">
    <property type="protein sequence ID" value="RED97497.1"/>
    <property type="molecule type" value="Genomic_DNA"/>
</dbReference>
<dbReference type="Proteomes" id="UP000256779">
    <property type="component" value="Unassembled WGS sequence"/>
</dbReference>
<dbReference type="RefSeq" id="WP_115868650.1">
    <property type="nucleotide sequence ID" value="NZ_QREG01000012.1"/>
</dbReference>
<evidence type="ECO:0000313" key="7">
    <source>
        <dbReference type="Proteomes" id="UP000256779"/>
    </source>
</evidence>
<dbReference type="GO" id="GO:0008690">
    <property type="term" value="F:3-deoxy-manno-octulosonate cytidylyltransferase activity"/>
    <property type="evidence" value="ECO:0007669"/>
    <property type="project" value="UniProtKB-UniRule"/>
</dbReference>
<dbReference type="InterPro" id="IPR003329">
    <property type="entry name" value="Cytidylyl_trans"/>
</dbReference>
<gene>
    <name evidence="5" type="primary">kdsB</name>
    <name evidence="6" type="ORF">C7460_112107</name>
</gene>
<comment type="subcellular location">
    <subcellularLocation>
        <location evidence="5">Cytoplasm</location>
    </subcellularLocation>
    <subcellularLocation>
        <location evidence="1">Membrane</location>
    </subcellularLocation>
</comment>
<organism evidence="6 7">
    <name type="scientific">Marinoscillum furvescens DSM 4134</name>
    <dbReference type="NCBI Taxonomy" id="1122208"/>
    <lineage>
        <taxon>Bacteria</taxon>
        <taxon>Pseudomonadati</taxon>
        <taxon>Bacteroidota</taxon>
        <taxon>Cytophagia</taxon>
        <taxon>Cytophagales</taxon>
        <taxon>Reichenbachiellaceae</taxon>
        <taxon>Marinoscillum</taxon>
    </lineage>
</organism>
<dbReference type="UniPathway" id="UPA00358">
    <property type="reaction ID" value="UER00476"/>
</dbReference>
<dbReference type="GO" id="GO:0016020">
    <property type="term" value="C:membrane"/>
    <property type="evidence" value="ECO:0007669"/>
    <property type="project" value="UniProtKB-SubCell"/>
</dbReference>
<evidence type="ECO:0000313" key="6">
    <source>
        <dbReference type="EMBL" id="RED97497.1"/>
    </source>
</evidence>
<dbReference type="HAMAP" id="MF_00057">
    <property type="entry name" value="KdsB"/>
    <property type="match status" value="1"/>
</dbReference>
<keyword evidence="4 5" id="KW-0448">Lipopolysaccharide biosynthesis</keyword>
<dbReference type="CDD" id="cd02517">
    <property type="entry name" value="CMP-KDO-Synthetase"/>
    <property type="match status" value="1"/>
</dbReference>
<comment type="pathway">
    <text evidence="5">Nucleotide-sugar biosynthesis; CMP-3-deoxy-D-manno-octulosonate biosynthesis; CMP-3-deoxy-D-manno-octulosonate from 3-deoxy-D-manno-octulosonate and CTP: step 1/1.</text>
</comment>
<dbReference type="EC" id="2.7.7.38" evidence="5"/>
<dbReference type="NCBIfam" id="TIGR00466">
    <property type="entry name" value="kdsB"/>
    <property type="match status" value="1"/>
</dbReference>
<dbReference type="FunFam" id="3.90.550.10:FF:000011">
    <property type="entry name" value="3-deoxy-manno-octulosonate cytidylyltransferase"/>
    <property type="match status" value="1"/>
</dbReference>
<dbReference type="AlphaFoldDB" id="A0A3D9L4D6"/>
<accession>A0A3D9L4D6</accession>
<evidence type="ECO:0000256" key="5">
    <source>
        <dbReference type="HAMAP-Rule" id="MF_00057"/>
    </source>
</evidence>
<name>A0A3D9L4D6_MARFU</name>
<keyword evidence="5" id="KW-0963">Cytoplasm</keyword>
<dbReference type="GO" id="GO:0009103">
    <property type="term" value="P:lipopolysaccharide biosynthetic process"/>
    <property type="evidence" value="ECO:0007669"/>
    <property type="project" value="UniProtKB-UniRule"/>
</dbReference>
<keyword evidence="7" id="KW-1185">Reference proteome</keyword>
<proteinExistence type="inferred from homology"/>
<dbReference type="SUPFAM" id="SSF53448">
    <property type="entry name" value="Nucleotide-diphospho-sugar transferases"/>
    <property type="match status" value="1"/>
</dbReference>
<evidence type="ECO:0000256" key="2">
    <source>
        <dbReference type="ARBA" id="ARBA00022679"/>
    </source>
</evidence>
<keyword evidence="2 5" id="KW-0808">Transferase</keyword>
<dbReference type="GO" id="GO:0005829">
    <property type="term" value="C:cytosol"/>
    <property type="evidence" value="ECO:0007669"/>
    <property type="project" value="TreeGrafter"/>
</dbReference>
<comment type="catalytic activity">
    <reaction evidence="5">
        <text>3-deoxy-alpha-D-manno-oct-2-ulosonate + CTP = CMP-3-deoxy-beta-D-manno-octulosonate + diphosphate</text>
        <dbReference type="Rhea" id="RHEA:23448"/>
        <dbReference type="ChEBI" id="CHEBI:33019"/>
        <dbReference type="ChEBI" id="CHEBI:37563"/>
        <dbReference type="ChEBI" id="CHEBI:85986"/>
        <dbReference type="ChEBI" id="CHEBI:85987"/>
        <dbReference type="EC" id="2.7.7.38"/>
    </reaction>
</comment>
<reference evidence="6 7" key="1">
    <citation type="submission" date="2018-07" db="EMBL/GenBank/DDBJ databases">
        <title>Genomic Encyclopedia of Type Strains, Phase IV (KMG-IV): sequencing the most valuable type-strain genomes for metagenomic binning, comparative biology and taxonomic classification.</title>
        <authorList>
            <person name="Goeker M."/>
        </authorList>
    </citation>
    <scope>NUCLEOTIDE SEQUENCE [LARGE SCALE GENOMIC DNA]</scope>
    <source>
        <strain evidence="6 7">DSM 4134</strain>
    </source>
</reference>
<dbReference type="NCBIfam" id="NF009905">
    <property type="entry name" value="PRK13368.1"/>
    <property type="match status" value="1"/>
</dbReference>
<dbReference type="InterPro" id="IPR004528">
    <property type="entry name" value="KdsB"/>
</dbReference>
<comment type="function">
    <text evidence="5">Activates KDO (a required 8-carbon sugar) for incorporation into bacterial lipopolysaccharide in Gram-negative bacteria.</text>
</comment>
<evidence type="ECO:0000256" key="1">
    <source>
        <dbReference type="ARBA" id="ARBA00004370"/>
    </source>
</evidence>
<protein>
    <recommendedName>
        <fullName evidence="5">3-deoxy-manno-octulosonate cytidylyltransferase</fullName>
        <ecNumber evidence="5">2.7.7.38</ecNumber>
    </recommendedName>
    <alternativeName>
        <fullName evidence="5">CMP-2-keto-3-deoxyoctulosonic acid synthase</fullName>
        <shortName evidence="5">CKS</shortName>
        <shortName evidence="5">CMP-KDO synthase</shortName>
    </alternativeName>
</protein>
<comment type="similarity">
    <text evidence="5">Belongs to the KdsB family.</text>
</comment>
<sequence>MKILGIIPSRMGSKRLPGKPLIPINGKPMIRRVYEQAVQSKLLARVVVATDDHRIADEITHIGGNVLMTSSTHRNGTERCGEVLQTYPEYDYVVNIQGDEPYVHPDQIDLLCDTLDGNVELATLAKKITQEATLHDPSKIKVTFDRTGKALYFSRTCIPYLRDHNSNLLAHHDFYKHIGLYAYRSDILPKINQLPPGKLEQAESLEQLRWMENGYSIQVGITTLDSQMVDTMADVAHLENIYSK</sequence>
<keyword evidence="3 5" id="KW-0548">Nucleotidyltransferase</keyword>
<dbReference type="OrthoDB" id="9815559at2"/>
<dbReference type="InterPro" id="IPR029044">
    <property type="entry name" value="Nucleotide-diphossugar_trans"/>
</dbReference>
<evidence type="ECO:0000256" key="3">
    <source>
        <dbReference type="ARBA" id="ARBA00022695"/>
    </source>
</evidence>
<evidence type="ECO:0000256" key="4">
    <source>
        <dbReference type="ARBA" id="ARBA00022985"/>
    </source>
</evidence>
<dbReference type="Gene3D" id="3.90.550.10">
    <property type="entry name" value="Spore Coat Polysaccharide Biosynthesis Protein SpsA, Chain A"/>
    <property type="match status" value="1"/>
</dbReference>
<comment type="caution">
    <text evidence="6">The sequence shown here is derived from an EMBL/GenBank/DDBJ whole genome shotgun (WGS) entry which is preliminary data.</text>
</comment>
<dbReference type="PANTHER" id="PTHR42866">
    <property type="entry name" value="3-DEOXY-MANNO-OCTULOSONATE CYTIDYLYLTRANSFERASE"/>
    <property type="match status" value="1"/>
</dbReference>
<dbReference type="NCBIfam" id="NF003950">
    <property type="entry name" value="PRK05450.1-3"/>
    <property type="match status" value="1"/>
</dbReference>
<dbReference type="GO" id="GO:0033468">
    <property type="term" value="P:CMP-keto-3-deoxy-D-manno-octulosonic acid biosynthetic process"/>
    <property type="evidence" value="ECO:0007669"/>
    <property type="project" value="UniProtKB-UniRule"/>
</dbReference>
<dbReference type="Pfam" id="PF02348">
    <property type="entry name" value="CTP_transf_3"/>
    <property type="match status" value="1"/>
</dbReference>